<dbReference type="GO" id="GO:0016538">
    <property type="term" value="F:cyclin-dependent protein serine/threonine kinase regulator activity"/>
    <property type="evidence" value="ECO:0007669"/>
    <property type="project" value="TreeGrafter"/>
</dbReference>
<gene>
    <name evidence="2" type="ORF">BGZ70_007032</name>
</gene>
<evidence type="ECO:0000256" key="1">
    <source>
        <dbReference type="SAM" id="MobiDB-lite"/>
    </source>
</evidence>
<feature type="compositionally biased region" description="Polar residues" evidence="1">
    <location>
        <begin position="20"/>
        <end position="32"/>
    </location>
</feature>
<evidence type="ECO:0008006" key="4">
    <source>
        <dbReference type="Google" id="ProtNLM"/>
    </source>
</evidence>
<dbReference type="EMBL" id="JAAAHY010000418">
    <property type="protein sequence ID" value="KAF9964015.1"/>
    <property type="molecule type" value="Genomic_DNA"/>
</dbReference>
<feature type="region of interest" description="Disordered" evidence="1">
    <location>
        <begin position="177"/>
        <end position="201"/>
    </location>
</feature>
<comment type="caution">
    <text evidence="2">The sequence shown here is derived from an EMBL/GenBank/DDBJ whole genome shotgun (WGS) entry which is preliminary data.</text>
</comment>
<dbReference type="InterPro" id="IPR013922">
    <property type="entry name" value="Cyclin_PHO80-like"/>
</dbReference>
<dbReference type="GO" id="GO:0000307">
    <property type="term" value="C:cyclin-dependent protein kinase holoenzyme complex"/>
    <property type="evidence" value="ECO:0007669"/>
    <property type="project" value="TreeGrafter"/>
</dbReference>
<feature type="compositionally biased region" description="Basic and acidic residues" evidence="1">
    <location>
        <begin position="7"/>
        <end position="19"/>
    </location>
</feature>
<dbReference type="PANTHER" id="PTHR15615">
    <property type="match status" value="1"/>
</dbReference>
<accession>A0A9P6JAE6</accession>
<name>A0A9P6JAE6_MORAP</name>
<sequence>MVHKRGRGEQGHEGRETKRPNQTSPRLPQQQENDNDQQHPSKKPKLASVTAEPQTTDAVVPQPAVTIDTRSTPGGSTPAATPRLAMAANGFRVNSFNIHRLLITCLMVAAKFTSDHFYSNVRYAKVGGLSLLELNQLELEFLFTTRFELNVKVEELQRVGNALLRFRNLRHARAQHQSQRTASTHLVQHTPQATQTINGSDSGNIINTTITSVTTSTIHQKVSRYWVPSPTSPKYGPMSDRQATSASLSSSSTSVTTISASERGEDPSVNPTTVVVAIESGTQRAQLLSPPEEKQNWKGADIQESAERIDQTLVPDQPSQSSSTATAAPVE</sequence>
<dbReference type="GO" id="GO:0005634">
    <property type="term" value="C:nucleus"/>
    <property type="evidence" value="ECO:0007669"/>
    <property type="project" value="TreeGrafter"/>
</dbReference>
<reference evidence="2" key="1">
    <citation type="journal article" date="2020" name="Fungal Divers.">
        <title>Resolving the Mortierellaceae phylogeny through synthesis of multi-gene phylogenetics and phylogenomics.</title>
        <authorList>
            <person name="Vandepol N."/>
            <person name="Liber J."/>
            <person name="Desiro A."/>
            <person name="Na H."/>
            <person name="Kennedy M."/>
            <person name="Barry K."/>
            <person name="Grigoriev I.V."/>
            <person name="Miller A.N."/>
            <person name="O'Donnell K."/>
            <person name="Stajich J.E."/>
            <person name="Bonito G."/>
        </authorList>
    </citation>
    <scope>NUCLEOTIDE SEQUENCE</scope>
    <source>
        <strain evidence="2">CK1249</strain>
    </source>
</reference>
<proteinExistence type="predicted"/>
<dbReference type="InterPro" id="IPR036915">
    <property type="entry name" value="Cyclin-like_sf"/>
</dbReference>
<dbReference type="AlphaFoldDB" id="A0A9P6JAE6"/>
<evidence type="ECO:0000313" key="2">
    <source>
        <dbReference type="EMBL" id="KAF9964015.1"/>
    </source>
</evidence>
<dbReference type="Gene3D" id="1.10.472.10">
    <property type="entry name" value="Cyclin-like"/>
    <property type="match status" value="1"/>
</dbReference>
<dbReference type="OrthoDB" id="1060854at2759"/>
<feature type="compositionally biased region" description="Polar residues" evidence="1">
    <location>
        <begin position="68"/>
        <end position="79"/>
    </location>
</feature>
<dbReference type="PANTHER" id="PTHR15615:SF94">
    <property type="entry name" value="PHO85 CYCLIN-6-RELATED"/>
    <property type="match status" value="1"/>
</dbReference>
<evidence type="ECO:0000313" key="3">
    <source>
        <dbReference type="Proteomes" id="UP000738359"/>
    </source>
</evidence>
<feature type="region of interest" description="Disordered" evidence="1">
    <location>
        <begin position="226"/>
        <end position="331"/>
    </location>
</feature>
<dbReference type="Pfam" id="PF08613">
    <property type="entry name" value="Cyclin"/>
    <property type="match status" value="1"/>
</dbReference>
<feature type="region of interest" description="Disordered" evidence="1">
    <location>
        <begin position="1"/>
        <end position="79"/>
    </location>
</feature>
<dbReference type="GO" id="GO:0019901">
    <property type="term" value="F:protein kinase binding"/>
    <property type="evidence" value="ECO:0007669"/>
    <property type="project" value="InterPro"/>
</dbReference>
<organism evidence="2 3">
    <name type="scientific">Mortierella alpina</name>
    <name type="common">Oleaginous fungus</name>
    <name type="synonym">Mortierella renispora</name>
    <dbReference type="NCBI Taxonomy" id="64518"/>
    <lineage>
        <taxon>Eukaryota</taxon>
        <taxon>Fungi</taxon>
        <taxon>Fungi incertae sedis</taxon>
        <taxon>Mucoromycota</taxon>
        <taxon>Mortierellomycotina</taxon>
        <taxon>Mortierellomycetes</taxon>
        <taxon>Mortierellales</taxon>
        <taxon>Mortierellaceae</taxon>
        <taxon>Mortierella</taxon>
    </lineage>
</organism>
<keyword evidence="3" id="KW-1185">Reference proteome</keyword>
<dbReference type="SUPFAM" id="SSF47954">
    <property type="entry name" value="Cyclin-like"/>
    <property type="match status" value="1"/>
</dbReference>
<dbReference type="Proteomes" id="UP000738359">
    <property type="component" value="Unassembled WGS sequence"/>
</dbReference>
<feature type="compositionally biased region" description="Low complexity" evidence="1">
    <location>
        <begin position="317"/>
        <end position="331"/>
    </location>
</feature>
<feature type="compositionally biased region" description="Low complexity" evidence="1">
    <location>
        <begin position="243"/>
        <end position="261"/>
    </location>
</feature>
<protein>
    <recommendedName>
        <fullName evidence="4">Cyclin-domain-containing protein</fullName>
    </recommendedName>
</protein>